<dbReference type="InterPro" id="IPR025639">
    <property type="entry name" value="DruA"/>
</dbReference>
<dbReference type="Pfam" id="PF14236">
    <property type="entry name" value="DruA"/>
    <property type="match status" value="1"/>
</dbReference>
<dbReference type="AlphaFoldDB" id="A0A0M2V107"/>
<dbReference type="PATRIC" id="fig|380242.3.peg.1119"/>
<dbReference type="EMBL" id="LAQJ01000108">
    <property type="protein sequence ID" value="KKO20389.1"/>
    <property type="molecule type" value="Genomic_DNA"/>
</dbReference>
<reference evidence="1 2" key="1">
    <citation type="journal article" date="2013" name="BMC Microbiol.">
        <title>Identification of the type II cytochrome c maturation pathway in anammox bacteria by comparative genomics.</title>
        <authorList>
            <person name="Ferousi C."/>
            <person name="Speth D.R."/>
            <person name="Reimann J."/>
            <person name="Op den Camp H.J."/>
            <person name="Allen J.W."/>
            <person name="Keltjens J.T."/>
            <person name="Jetten M.S."/>
        </authorList>
    </citation>
    <scope>NUCLEOTIDE SEQUENCE [LARGE SCALE GENOMIC DNA]</scope>
    <source>
        <strain evidence="1">RU1</strain>
    </source>
</reference>
<sequence>MGKSTEDSKLIIRGRKISNADIGEVRTLIELNGKQGRTHISRRLAEQWQWKQANGRLKERACRSILQELSRRGLIQLPVVKSSVPRKEARSLERVELDTTAIRGSIGELLPLRIEAVKGHESARMWRHVMRRYHYLGYQVLVGRNTRHLVYSRERLVAALGWQSAVDHLFCRDFMIGWDSQERRRYLDTVSNNSRFLIMPWVEVKHVASQVLSQSIRQLQSDWAEKYDSRLWFLETFVDPSRFRGTCYRAANWIKIGNTKGYRKEYKGFRYHGESKEVYFYVLEPRARQEIKQDKREPLLTREYLLSNRPEPLERERRNAVIVRAPEWSPEVEPGFELSQSDVGKLAEELEVYHRLFEEGFKRVEQKDLSMCYLQGLLSTLDRKSMEP</sequence>
<comment type="caution">
    <text evidence="1">The sequence shown here is derived from an EMBL/GenBank/DDBJ whole genome shotgun (WGS) entry which is preliminary data.</text>
</comment>
<evidence type="ECO:0000313" key="1">
    <source>
        <dbReference type="EMBL" id="KKO20389.1"/>
    </source>
</evidence>
<evidence type="ECO:0000313" key="2">
    <source>
        <dbReference type="Proteomes" id="UP000034954"/>
    </source>
</evidence>
<dbReference type="Proteomes" id="UP000034954">
    <property type="component" value="Unassembled WGS sequence"/>
</dbReference>
<name>A0A0M2V107_9BACT</name>
<gene>
    <name evidence="1" type="ORF">BROFUL_00886</name>
</gene>
<keyword evidence="2" id="KW-1185">Reference proteome</keyword>
<accession>A0A0M2V107</accession>
<protein>
    <submittedName>
        <fullName evidence="1">Uncharacterized protein</fullName>
    </submittedName>
</protein>
<organism evidence="1 2">
    <name type="scientific">Candidatus Brocadia fulgida</name>
    <dbReference type="NCBI Taxonomy" id="380242"/>
    <lineage>
        <taxon>Bacteria</taxon>
        <taxon>Pseudomonadati</taxon>
        <taxon>Planctomycetota</taxon>
        <taxon>Candidatus Brocadiia</taxon>
        <taxon>Candidatus Brocadiales</taxon>
        <taxon>Candidatus Brocadiaceae</taxon>
        <taxon>Candidatus Brocadia</taxon>
    </lineage>
</organism>
<proteinExistence type="predicted"/>